<dbReference type="GO" id="GO:0005886">
    <property type="term" value="C:plasma membrane"/>
    <property type="evidence" value="ECO:0007669"/>
    <property type="project" value="TreeGrafter"/>
</dbReference>
<proteinExistence type="predicted"/>
<dbReference type="AlphaFoldDB" id="A0A2M6W421"/>
<accession>A0A2M6W421</accession>
<reference evidence="4" key="1">
    <citation type="submission" date="2017-09" db="EMBL/GenBank/DDBJ databases">
        <title>Depth-based differentiation of microbial function through sediment-hosted aquifers and enrichment of novel symbionts in the deep terrestrial subsurface.</title>
        <authorList>
            <person name="Probst A.J."/>
            <person name="Ladd B."/>
            <person name="Jarett J.K."/>
            <person name="Geller-Mcgrath D.E."/>
            <person name="Sieber C.M.K."/>
            <person name="Emerson J.B."/>
            <person name="Anantharaman K."/>
            <person name="Thomas B.C."/>
            <person name="Malmstrom R."/>
            <person name="Stieglmeier M."/>
            <person name="Klingl A."/>
            <person name="Woyke T."/>
            <person name="Ryan C.M."/>
            <person name="Banfield J.F."/>
        </authorList>
    </citation>
    <scope>NUCLEOTIDE SEQUENCE [LARGE SCALE GENOMIC DNA]</scope>
</reference>
<dbReference type="Proteomes" id="UP000231183">
    <property type="component" value="Unassembled WGS sequence"/>
</dbReference>
<feature type="transmembrane region" description="Helical" evidence="1">
    <location>
        <begin position="7"/>
        <end position="28"/>
    </location>
</feature>
<dbReference type="Pfam" id="PF02698">
    <property type="entry name" value="DUF218"/>
    <property type="match status" value="1"/>
</dbReference>
<evidence type="ECO:0000313" key="3">
    <source>
        <dbReference type="EMBL" id="PIT87546.1"/>
    </source>
</evidence>
<dbReference type="EMBL" id="PFBX01000022">
    <property type="protein sequence ID" value="PIT87546.1"/>
    <property type="molecule type" value="Genomic_DNA"/>
</dbReference>
<keyword evidence="1" id="KW-1133">Transmembrane helix</keyword>
<keyword evidence="1" id="KW-0472">Membrane</keyword>
<keyword evidence="1" id="KW-0812">Transmembrane</keyword>
<gene>
    <name evidence="3" type="ORF">COU31_02305</name>
</gene>
<dbReference type="PANTHER" id="PTHR30336">
    <property type="entry name" value="INNER MEMBRANE PROTEIN, PROBABLE PERMEASE"/>
    <property type="match status" value="1"/>
</dbReference>
<dbReference type="InterPro" id="IPR003848">
    <property type="entry name" value="DUF218"/>
</dbReference>
<sequence length="219" mass="25033">MHRLLKYLIIIGSVFIIFCAVINIYIVLSVKKHIYYQSDKMPPSQTALVLGAGIFANGQISDMFLDRLDTAVDLYNQNKIKKILVSGDHGRQNYDEVNKAKDYLLSKGISGEDIFLDHAGFDTYDSIYRAKEIFQVDSLIIITQDFHLPRALYVANQLEIKSVGLSADRHEYLAVRLNYLREIPARVKTWLEIVFNSSPQFLGDRIPITGDSKKSWDKN</sequence>
<dbReference type="InterPro" id="IPR051599">
    <property type="entry name" value="Cell_Envelope_Assoc"/>
</dbReference>
<comment type="caution">
    <text evidence="3">The sequence shown here is derived from an EMBL/GenBank/DDBJ whole genome shotgun (WGS) entry which is preliminary data.</text>
</comment>
<evidence type="ECO:0000259" key="2">
    <source>
        <dbReference type="Pfam" id="PF02698"/>
    </source>
</evidence>
<dbReference type="PANTHER" id="PTHR30336:SF6">
    <property type="entry name" value="INTEGRAL MEMBRANE PROTEIN"/>
    <property type="match status" value="1"/>
</dbReference>
<organism evidence="3 4">
    <name type="scientific">Candidatus Magasanikbacteria bacterium CG10_big_fil_rev_8_21_14_0_10_40_10</name>
    <dbReference type="NCBI Taxonomy" id="1974648"/>
    <lineage>
        <taxon>Bacteria</taxon>
        <taxon>Candidatus Magasanikiibacteriota</taxon>
    </lineage>
</organism>
<name>A0A2M6W421_9BACT</name>
<feature type="domain" description="DUF218" evidence="2">
    <location>
        <begin position="46"/>
        <end position="163"/>
    </location>
</feature>
<evidence type="ECO:0000313" key="4">
    <source>
        <dbReference type="Proteomes" id="UP000231183"/>
    </source>
</evidence>
<evidence type="ECO:0000256" key="1">
    <source>
        <dbReference type="SAM" id="Phobius"/>
    </source>
</evidence>
<protein>
    <recommendedName>
        <fullName evidence="2">DUF218 domain-containing protein</fullName>
    </recommendedName>
</protein>
<dbReference type="CDD" id="cd06259">
    <property type="entry name" value="YdcF-like"/>
    <property type="match status" value="1"/>
</dbReference>